<reference evidence="4 5" key="1">
    <citation type="submission" date="2019-09" db="EMBL/GenBank/DDBJ databases">
        <title>Mumia zhuanghuii sp. nov. isolated from the intestinal contents of plateau pika (Ochotona curzoniae) in the Qinghai-Tibet plateau of China.</title>
        <authorList>
            <person name="Tian Z."/>
        </authorList>
    </citation>
    <scope>NUCLEOTIDE SEQUENCE [LARGE SCALE GENOMIC DNA]</scope>
    <source>
        <strain evidence="5">350</strain>
    </source>
</reference>
<dbReference type="SUPFAM" id="SSF56801">
    <property type="entry name" value="Acetyl-CoA synthetase-like"/>
    <property type="match status" value="1"/>
</dbReference>
<dbReference type="EMBL" id="VDFQ02000003">
    <property type="protein sequence ID" value="KAA1423057.1"/>
    <property type="molecule type" value="Genomic_DNA"/>
</dbReference>
<dbReference type="OrthoDB" id="9803968at2"/>
<dbReference type="Pfam" id="PF00501">
    <property type="entry name" value="AMP-binding"/>
    <property type="match status" value="1"/>
</dbReference>
<dbReference type="InterPro" id="IPR025110">
    <property type="entry name" value="AMP-bd_C"/>
</dbReference>
<evidence type="ECO:0000256" key="1">
    <source>
        <dbReference type="SAM" id="MobiDB-lite"/>
    </source>
</evidence>
<dbReference type="Gene3D" id="3.40.50.12780">
    <property type="entry name" value="N-terminal domain of ligase-like"/>
    <property type="match status" value="1"/>
</dbReference>
<organism evidence="4 5">
    <name type="scientific">Mumia zhuanghuii</name>
    <dbReference type="NCBI Taxonomy" id="2585211"/>
    <lineage>
        <taxon>Bacteria</taxon>
        <taxon>Bacillati</taxon>
        <taxon>Actinomycetota</taxon>
        <taxon>Actinomycetes</taxon>
        <taxon>Propionibacteriales</taxon>
        <taxon>Nocardioidaceae</taxon>
        <taxon>Mumia</taxon>
    </lineage>
</organism>
<feature type="compositionally biased region" description="Basic residues" evidence="1">
    <location>
        <begin position="1"/>
        <end position="10"/>
    </location>
</feature>
<keyword evidence="4" id="KW-0436">Ligase</keyword>
<dbReference type="Pfam" id="PF13193">
    <property type="entry name" value="AMP-binding_C"/>
    <property type="match status" value="1"/>
</dbReference>
<feature type="compositionally biased region" description="Basic and acidic residues" evidence="1">
    <location>
        <begin position="71"/>
        <end position="82"/>
    </location>
</feature>
<dbReference type="PANTHER" id="PTHR43767:SF1">
    <property type="entry name" value="NONRIBOSOMAL PEPTIDE SYNTHASE PES1 (EUROFUNG)-RELATED"/>
    <property type="match status" value="1"/>
</dbReference>
<feature type="compositionally biased region" description="Basic residues" evidence="1">
    <location>
        <begin position="107"/>
        <end position="116"/>
    </location>
</feature>
<feature type="domain" description="AMP-binding enzyme C-terminal" evidence="3">
    <location>
        <begin position="729"/>
        <end position="805"/>
    </location>
</feature>
<dbReference type="Proteomes" id="UP000307768">
    <property type="component" value="Unassembled WGS sequence"/>
</dbReference>
<evidence type="ECO:0000313" key="5">
    <source>
        <dbReference type="Proteomes" id="UP000307768"/>
    </source>
</evidence>
<sequence length="819" mass="88947">MPRHRLRGRLRRDGGRAGRASVRRRNAAGRHDEPHDRARRPPRCRSRDRRARRPRAEGELQRAPDPALGVDPRRDRRDREPGGHPAPRRAARSRRRPRAASPDRYRGPPRPRRLPTRQHDHGTGRDDPRDPRLGAGHPRRTVGRPRIAAGLLGRSRRGDARDAAAHDGARIAATRRGRRDVRGRDRRLRRRPSPLSLPRKLAARVSLPADGRPVPRRRDGRRHGLRCLPADDRPVGRARGRGAVVSARTETPSPPVSATELDVREALLAPGAPYELVETVAGGRTVRVYRHAPASLRAVLEGVRAHGDRDALVYEAERLTYHDLYTQVATLAHVLRDDLGVTKGDRVAIAMRNVPELVITFWAAHALGAIAVPLNAWWTGSELQWAVEDCAPAVLVADGERWKRLRTAAGSDDALPTTVVTRTDEAVPAPHRRWDRLLASAPSYDALPPCDVEPDDPATIIYTSGTTGRPKGALATHRNHTTLMMTVGFQAEVGRQIAGDDAVAPTPTAQPAMLNPFPLFHIGGVSSVYNAAAGGMKMVLMYRWDTDEALGLCVREEITALVLVPTMLRRLLTSPALPAYDLSRVSSIGIGGSPGATELVDLVLRRVGPQVSINHGYGMTETTSSAVQQSGAAVRANPQVAGLPVPGAEVKLVDDSGSEVATGEVGEVWVRGPQVVAGYWTPGETESAFSDGWFHSGDLGVFDAAGRLRLVDRLKDVVIRGGENVYPAEVERVLGAHPDVAEVAVVAVPDPDLGEAVAAVVVPHEGEQVDVDALRTLASAELAAFKVPSVWHVRHAPLPRNPSGKVLKRDVRDWASAAR</sequence>
<feature type="compositionally biased region" description="Basic residues" evidence="1">
    <location>
        <begin position="37"/>
        <end position="53"/>
    </location>
</feature>
<dbReference type="InterPro" id="IPR050237">
    <property type="entry name" value="ATP-dep_AMP-bd_enzyme"/>
</dbReference>
<accession>A0A5Q6RYB9</accession>
<feature type="compositionally biased region" description="Basic residues" evidence="1">
    <location>
        <begin position="214"/>
        <end position="225"/>
    </location>
</feature>
<feature type="region of interest" description="Disordered" evidence="1">
    <location>
        <begin position="1"/>
        <end position="256"/>
    </location>
</feature>
<dbReference type="AlphaFoldDB" id="A0A5Q6RYB9"/>
<feature type="compositionally biased region" description="Basic and acidic residues" evidence="1">
    <location>
        <begin position="156"/>
        <end position="169"/>
    </location>
</feature>
<feature type="compositionally biased region" description="Basic residues" evidence="1">
    <location>
        <begin position="173"/>
        <end position="192"/>
    </location>
</feature>
<name>A0A5Q6RYB9_9ACTN</name>
<dbReference type="InterPro" id="IPR000873">
    <property type="entry name" value="AMP-dep_synth/lig_dom"/>
</dbReference>
<feature type="compositionally biased region" description="Basic and acidic residues" evidence="1">
    <location>
        <begin position="117"/>
        <end position="132"/>
    </location>
</feature>
<gene>
    <name evidence="4" type="ORF">FE697_013055</name>
</gene>
<dbReference type="PANTHER" id="PTHR43767">
    <property type="entry name" value="LONG-CHAIN-FATTY-ACID--COA LIGASE"/>
    <property type="match status" value="1"/>
</dbReference>
<dbReference type="InterPro" id="IPR020845">
    <property type="entry name" value="AMP-binding_CS"/>
</dbReference>
<evidence type="ECO:0000259" key="2">
    <source>
        <dbReference type="Pfam" id="PF00501"/>
    </source>
</evidence>
<feature type="compositionally biased region" description="Basic residues" evidence="1">
    <location>
        <begin position="86"/>
        <end position="98"/>
    </location>
</feature>
<dbReference type="InterPro" id="IPR042099">
    <property type="entry name" value="ANL_N_sf"/>
</dbReference>
<evidence type="ECO:0000259" key="3">
    <source>
        <dbReference type="Pfam" id="PF13193"/>
    </source>
</evidence>
<comment type="caution">
    <text evidence="4">The sequence shown here is derived from an EMBL/GenBank/DDBJ whole genome shotgun (WGS) entry which is preliminary data.</text>
</comment>
<dbReference type="Gene3D" id="3.30.300.30">
    <property type="match status" value="1"/>
</dbReference>
<proteinExistence type="predicted"/>
<dbReference type="InterPro" id="IPR045851">
    <property type="entry name" value="AMP-bd_C_sf"/>
</dbReference>
<protein>
    <submittedName>
        <fullName evidence="4">Acyl--CoA ligase</fullName>
    </submittedName>
</protein>
<dbReference type="GO" id="GO:0016878">
    <property type="term" value="F:acid-thiol ligase activity"/>
    <property type="evidence" value="ECO:0007669"/>
    <property type="project" value="UniProtKB-ARBA"/>
</dbReference>
<dbReference type="PROSITE" id="PS00455">
    <property type="entry name" value="AMP_BINDING"/>
    <property type="match status" value="1"/>
</dbReference>
<evidence type="ECO:0000313" key="4">
    <source>
        <dbReference type="EMBL" id="KAA1423057.1"/>
    </source>
</evidence>
<feature type="domain" description="AMP-dependent synthetase/ligase" evidence="2">
    <location>
        <begin position="303"/>
        <end position="680"/>
    </location>
</feature>